<keyword evidence="3" id="KW-1185">Reference proteome</keyword>
<accession>A0ABP0HX96</accession>
<comment type="caution">
    <text evidence="2">The sequence shown here is derived from an EMBL/GenBank/DDBJ whole genome shotgun (WGS) entry which is preliminary data.</text>
</comment>
<gene>
    <name evidence="1" type="ORF">SCF082_LOCUS3901</name>
    <name evidence="2" type="ORF">SCF082_LOCUS4098</name>
</gene>
<evidence type="ECO:0000313" key="1">
    <source>
        <dbReference type="EMBL" id="CAK8994341.1"/>
    </source>
</evidence>
<organism evidence="2 3">
    <name type="scientific">Durusdinium trenchii</name>
    <dbReference type="NCBI Taxonomy" id="1381693"/>
    <lineage>
        <taxon>Eukaryota</taxon>
        <taxon>Sar</taxon>
        <taxon>Alveolata</taxon>
        <taxon>Dinophyceae</taxon>
        <taxon>Suessiales</taxon>
        <taxon>Symbiodiniaceae</taxon>
        <taxon>Durusdinium</taxon>
    </lineage>
</organism>
<proteinExistence type="predicted"/>
<protein>
    <submittedName>
        <fullName evidence="2">Uncharacterized protein</fullName>
    </submittedName>
</protein>
<dbReference type="EMBL" id="CAXAMM010002002">
    <property type="protein sequence ID" value="CAK8994341.1"/>
    <property type="molecule type" value="Genomic_DNA"/>
</dbReference>
<sequence>MCLSPEEFLSFDQSLLLISWPSCCAYRLSQRKKDGRKKVKASGEKWAARLLQACALLSSGSMLARHFLELPLNATAVLPWASLMSLAYMTVPVPEMPLDDFVPWWSLFVILVAKVVGTEEMRTALGLQAGRLDGGPLAWSILCAIISTFALVGWSCYVRGDHGPIQNALAPLMSPVTVFPFAVLNALREELQFRMVFLGALIAGEASKCIPLMAYQMAVHSGYFALLHFLGGFPTGKSGFALVFTWSLFLDLLRVWSGGMAFVFLLHVQADVAIFVLVWLEDQRRKARAEL</sequence>
<dbReference type="Proteomes" id="UP001642464">
    <property type="component" value="Unassembled WGS sequence"/>
</dbReference>
<dbReference type="EMBL" id="CAXAMM010002113">
    <property type="protein sequence ID" value="CAK8994831.1"/>
    <property type="molecule type" value="Genomic_DNA"/>
</dbReference>
<dbReference type="InterPro" id="IPR003675">
    <property type="entry name" value="Rce1/LyrA-like_dom"/>
</dbReference>
<evidence type="ECO:0000313" key="2">
    <source>
        <dbReference type="EMBL" id="CAK8994831.1"/>
    </source>
</evidence>
<reference evidence="2 3" key="1">
    <citation type="submission" date="2024-02" db="EMBL/GenBank/DDBJ databases">
        <authorList>
            <person name="Chen Y."/>
            <person name="Shah S."/>
            <person name="Dougan E. K."/>
            <person name="Thang M."/>
            <person name="Chan C."/>
        </authorList>
    </citation>
    <scope>NUCLEOTIDE SEQUENCE [LARGE SCALE GENOMIC DNA]</scope>
</reference>
<name>A0ABP0HX96_9DINO</name>
<dbReference type="Pfam" id="PF02517">
    <property type="entry name" value="Rce1-like"/>
    <property type="match status" value="1"/>
</dbReference>
<evidence type="ECO:0000313" key="3">
    <source>
        <dbReference type="Proteomes" id="UP001642464"/>
    </source>
</evidence>